<dbReference type="GO" id="GO:0003677">
    <property type="term" value="F:DNA binding"/>
    <property type="evidence" value="ECO:0007669"/>
    <property type="project" value="UniProtKB-KW"/>
</dbReference>
<dbReference type="PRINTS" id="PR00778">
    <property type="entry name" value="HTHARSR"/>
</dbReference>
<organism evidence="5 6">
    <name type="scientific">Candidatus Geothrix odensensis</name>
    <dbReference type="NCBI Taxonomy" id="2954440"/>
    <lineage>
        <taxon>Bacteria</taxon>
        <taxon>Pseudomonadati</taxon>
        <taxon>Acidobacteriota</taxon>
        <taxon>Holophagae</taxon>
        <taxon>Holophagales</taxon>
        <taxon>Holophagaceae</taxon>
        <taxon>Geothrix</taxon>
    </lineage>
</organism>
<dbReference type="InterPro" id="IPR011991">
    <property type="entry name" value="ArsR-like_HTH"/>
</dbReference>
<dbReference type="EMBL" id="JADKCH010000002">
    <property type="protein sequence ID" value="MBK8571967.1"/>
    <property type="molecule type" value="Genomic_DNA"/>
</dbReference>
<dbReference type="InterPro" id="IPR001845">
    <property type="entry name" value="HTH_ArsR_DNA-bd_dom"/>
</dbReference>
<evidence type="ECO:0000256" key="3">
    <source>
        <dbReference type="ARBA" id="ARBA00023163"/>
    </source>
</evidence>
<dbReference type="InterPro" id="IPR036388">
    <property type="entry name" value="WH-like_DNA-bd_sf"/>
</dbReference>
<dbReference type="SMART" id="SM00418">
    <property type="entry name" value="HTH_ARSR"/>
    <property type="match status" value="1"/>
</dbReference>
<evidence type="ECO:0000259" key="4">
    <source>
        <dbReference type="PROSITE" id="PS50987"/>
    </source>
</evidence>
<dbReference type="SUPFAM" id="SSF46785">
    <property type="entry name" value="Winged helix' DNA-binding domain"/>
    <property type="match status" value="1"/>
</dbReference>
<evidence type="ECO:0000313" key="5">
    <source>
        <dbReference type="EMBL" id="MBK8571967.1"/>
    </source>
</evidence>
<feature type="domain" description="HTH arsR-type" evidence="4">
    <location>
        <begin position="23"/>
        <end position="118"/>
    </location>
</feature>
<keyword evidence="2" id="KW-0238">DNA-binding</keyword>
<dbReference type="InterPro" id="IPR036390">
    <property type="entry name" value="WH_DNA-bd_sf"/>
</dbReference>
<evidence type="ECO:0000256" key="1">
    <source>
        <dbReference type="ARBA" id="ARBA00023015"/>
    </source>
</evidence>
<dbReference type="PANTHER" id="PTHR43132">
    <property type="entry name" value="ARSENICAL RESISTANCE OPERON REPRESSOR ARSR-RELATED"/>
    <property type="match status" value="1"/>
</dbReference>
<proteinExistence type="predicted"/>
<sequence length="126" mass="14079">MVKRTVGLPTCSPKAPLAERPLLDMRLASELAGLFEVLASETRLRLLHALVLLGDPCMSDLAEAVGMKPQAVSNQLRRLVDLGILDTRRHGIHIHYRIVDHCVIRLMHHGLCLNEETQDHVRVHAS</sequence>
<name>A0A936F2J9_9BACT</name>
<accession>A0A936F2J9</accession>
<dbReference type="Pfam" id="PF01022">
    <property type="entry name" value="HTH_5"/>
    <property type="match status" value="1"/>
</dbReference>
<dbReference type="PROSITE" id="PS50987">
    <property type="entry name" value="HTH_ARSR_2"/>
    <property type="match status" value="1"/>
</dbReference>
<protein>
    <submittedName>
        <fullName evidence="5">Helix-turn-helix transcriptional regulator</fullName>
    </submittedName>
</protein>
<keyword evidence="3" id="KW-0804">Transcription</keyword>
<dbReference type="PANTHER" id="PTHR43132:SF6">
    <property type="entry name" value="HTH-TYPE TRANSCRIPTIONAL REPRESSOR CZRA"/>
    <property type="match status" value="1"/>
</dbReference>
<dbReference type="Gene3D" id="1.10.10.10">
    <property type="entry name" value="Winged helix-like DNA-binding domain superfamily/Winged helix DNA-binding domain"/>
    <property type="match status" value="1"/>
</dbReference>
<dbReference type="AlphaFoldDB" id="A0A936F2J9"/>
<reference evidence="5 6" key="1">
    <citation type="submission" date="2020-10" db="EMBL/GenBank/DDBJ databases">
        <title>Connecting structure to function with the recovery of over 1000 high-quality activated sludge metagenome-assembled genomes encoding full-length rRNA genes using long-read sequencing.</title>
        <authorList>
            <person name="Singleton C.M."/>
            <person name="Petriglieri F."/>
            <person name="Kristensen J.M."/>
            <person name="Kirkegaard R.H."/>
            <person name="Michaelsen T.Y."/>
            <person name="Andersen M.H."/>
            <person name="Karst S.M."/>
            <person name="Dueholm M.S."/>
            <person name="Nielsen P.H."/>
            <person name="Albertsen M."/>
        </authorList>
    </citation>
    <scope>NUCLEOTIDE SEQUENCE [LARGE SCALE GENOMIC DNA]</scope>
    <source>
        <strain evidence="5">OdNE_18-Q3-R46-58_MAXAC.008</strain>
    </source>
</reference>
<dbReference type="GO" id="GO:0003700">
    <property type="term" value="F:DNA-binding transcription factor activity"/>
    <property type="evidence" value="ECO:0007669"/>
    <property type="project" value="InterPro"/>
</dbReference>
<comment type="caution">
    <text evidence="5">The sequence shown here is derived from an EMBL/GenBank/DDBJ whole genome shotgun (WGS) entry which is preliminary data.</text>
</comment>
<dbReference type="CDD" id="cd00090">
    <property type="entry name" value="HTH_ARSR"/>
    <property type="match status" value="1"/>
</dbReference>
<dbReference type="NCBIfam" id="NF033788">
    <property type="entry name" value="HTH_metalloreg"/>
    <property type="match status" value="1"/>
</dbReference>
<dbReference type="InterPro" id="IPR051011">
    <property type="entry name" value="Metal_resp_trans_reg"/>
</dbReference>
<evidence type="ECO:0000313" key="6">
    <source>
        <dbReference type="Proteomes" id="UP000709959"/>
    </source>
</evidence>
<keyword evidence="1" id="KW-0805">Transcription regulation</keyword>
<dbReference type="Proteomes" id="UP000709959">
    <property type="component" value="Unassembled WGS sequence"/>
</dbReference>
<evidence type="ECO:0000256" key="2">
    <source>
        <dbReference type="ARBA" id="ARBA00023125"/>
    </source>
</evidence>
<gene>
    <name evidence="5" type="ORF">IPN91_04820</name>
</gene>